<dbReference type="FunFam" id="2.60.40.1910:FF:000008">
    <property type="entry name" value="Aminopeptidase"/>
    <property type="match status" value="1"/>
</dbReference>
<keyword evidence="12 20" id="KW-0482">Metalloprotease</keyword>
<dbReference type="PANTHER" id="PTHR11533">
    <property type="entry name" value="PROTEASE M1 ZINC METALLOPROTEASE"/>
    <property type="match status" value="1"/>
</dbReference>
<dbReference type="RefSeq" id="XP_031781511.1">
    <property type="nucleotide sequence ID" value="XM_031925651.1"/>
</dbReference>
<evidence type="ECO:0000256" key="3">
    <source>
        <dbReference type="ARBA" id="ARBA00010136"/>
    </source>
</evidence>
<evidence type="ECO:0000256" key="17">
    <source>
        <dbReference type="PIRSR" id="PIRSR634016-1"/>
    </source>
</evidence>
<dbReference type="InterPro" id="IPR045357">
    <property type="entry name" value="Aminopeptidase_N-like_N"/>
</dbReference>
<dbReference type="GO" id="GO:0008270">
    <property type="term" value="F:zinc ion binding"/>
    <property type="evidence" value="ECO:0007669"/>
    <property type="project" value="UniProtKB-UniRule"/>
</dbReference>
<dbReference type="GO" id="GO:0005615">
    <property type="term" value="C:extracellular space"/>
    <property type="evidence" value="ECO:0007669"/>
    <property type="project" value="TreeGrafter"/>
</dbReference>
<evidence type="ECO:0000256" key="12">
    <source>
        <dbReference type="ARBA" id="ARBA00023049"/>
    </source>
</evidence>
<feature type="active site" description="Proton acceptor" evidence="17">
    <location>
        <position position="354"/>
    </location>
</feature>
<feature type="binding site" evidence="18">
    <location>
        <position position="357"/>
    </location>
    <ligand>
        <name>Zn(2+)</name>
        <dbReference type="ChEBI" id="CHEBI:29105"/>
        <note>catalytic</note>
    </ligand>
</feature>
<dbReference type="InterPro" id="IPR027268">
    <property type="entry name" value="Peptidase_M4/M1_CTD_sf"/>
</dbReference>
<keyword evidence="5" id="KW-1003">Cell membrane</keyword>
<comment type="catalytic activity">
    <reaction evidence="1">
        <text>Release of an N-terminal amino acid, Xaa-|-Yaa- from a peptide, amide or arylamide. Xaa is preferably Ala, but may be most amino acids including Pro (slow action). When a terminal hydrophobic residue is followed by a prolyl residue, the two may be released as an intact Xaa-Pro dipeptide.</text>
        <dbReference type="EC" id="3.4.11.2"/>
    </reaction>
</comment>
<keyword evidence="9" id="KW-0732">Signal</keyword>
<dbReference type="FunFam" id="1.10.390.10:FF:000013">
    <property type="entry name" value="Aminopeptidase N"/>
    <property type="match status" value="1"/>
</dbReference>
<dbReference type="SUPFAM" id="SSF55486">
    <property type="entry name" value="Metalloproteases ('zincins'), catalytic domain"/>
    <property type="match status" value="1"/>
</dbReference>
<evidence type="ECO:0000256" key="8">
    <source>
        <dbReference type="ARBA" id="ARBA00022723"/>
    </source>
</evidence>
<keyword evidence="11 18" id="KW-0862">Zinc</keyword>
<keyword evidence="8 18" id="KW-0479">Metal-binding</keyword>
<keyword evidence="15" id="KW-0325">Glycoprotein</keyword>
<keyword evidence="14" id="KW-1015">Disulfide bond</keyword>
<feature type="binding site" evidence="18">
    <location>
        <position position="353"/>
    </location>
    <ligand>
        <name>Zn(2+)</name>
        <dbReference type="ChEBI" id="CHEBI:29105"/>
        <note>catalytic</note>
    </ligand>
</feature>
<evidence type="ECO:0000256" key="10">
    <source>
        <dbReference type="ARBA" id="ARBA00022801"/>
    </source>
</evidence>
<evidence type="ECO:0000256" key="20">
    <source>
        <dbReference type="RuleBase" id="RU364040"/>
    </source>
</evidence>
<dbReference type="AlphaFoldDB" id="A0A7M7Q4H0"/>
<feature type="domain" description="Aminopeptidase N-like N-terminal" evidence="23">
    <location>
        <begin position="59"/>
        <end position="247"/>
    </location>
</feature>
<dbReference type="GO" id="GO:0005737">
    <property type="term" value="C:cytoplasm"/>
    <property type="evidence" value="ECO:0007669"/>
    <property type="project" value="TreeGrafter"/>
</dbReference>
<comment type="similarity">
    <text evidence="3 20">Belongs to the peptidase M1 family.</text>
</comment>
<evidence type="ECO:0000256" key="15">
    <source>
        <dbReference type="ARBA" id="ARBA00023180"/>
    </source>
</evidence>
<evidence type="ECO:0000259" key="22">
    <source>
        <dbReference type="Pfam" id="PF11838"/>
    </source>
</evidence>
<dbReference type="Pfam" id="PF11838">
    <property type="entry name" value="ERAP1_C"/>
    <property type="match status" value="1"/>
</dbReference>
<keyword evidence="25" id="KW-1185">Reference proteome</keyword>
<dbReference type="Pfam" id="PF17900">
    <property type="entry name" value="Peptidase_M1_N"/>
    <property type="match status" value="1"/>
</dbReference>
<reference evidence="24" key="1">
    <citation type="submission" date="2021-01" db="UniProtKB">
        <authorList>
            <consortium name="EnsemblMetazoa"/>
        </authorList>
    </citation>
    <scope>IDENTIFICATION</scope>
</reference>
<dbReference type="Gene3D" id="2.60.40.1730">
    <property type="entry name" value="tricorn interacting facor f3 domain"/>
    <property type="match status" value="1"/>
</dbReference>
<dbReference type="SUPFAM" id="SSF63737">
    <property type="entry name" value="Leukotriene A4 hydrolase N-terminal domain"/>
    <property type="match status" value="1"/>
</dbReference>
<dbReference type="GO" id="GO:0098552">
    <property type="term" value="C:side of membrane"/>
    <property type="evidence" value="ECO:0007669"/>
    <property type="project" value="UniProtKB-KW"/>
</dbReference>
<keyword evidence="6" id="KW-0336">GPI-anchor</keyword>
<evidence type="ECO:0000256" key="9">
    <source>
        <dbReference type="ARBA" id="ARBA00022729"/>
    </source>
</evidence>
<evidence type="ECO:0000259" key="21">
    <source>
        <dbReference type="Pfam" id="PF01433"/>
    </source>
</evidence>
<dbReference type="EnsemblMetazoa" id="XM_031925651">
    <property type="protein sequence ID" value="XP_031781511"/>
    <property type="gene ID" value="LOC100116876"/>
</dbReference>
<evidence type="ECO:0000256" key="18">
    <source>
        <dbReference type="PIRSR" id="PIRSR634016-3"/>
    </source>
</evidence>
<evidence type="ECO:0000256" key="7">
    <source>
        <dbReference type="ARBA" id="ARBA00022670"/>
    </source>
</evidence>
<dbReference type="Gene3D" id="1.10.390.10">
    <property type="entry name" value="Neutral Protease Domain 2"/>
    <property type="match status" value="1"/>
</dbReference>
<dbReference type="InterPro" id="IPR034016">
    <property type="entry name" value="M1_APN-typ"/>
</dbReference>
<evidence type="ECO:0000256" key="1">
    <source>
        <dbReference type="ARBA" id="ARBA00000098"/>
    </source>
</evidence>
<evidence type="ECO:0000256" key="2">
    <source>
        <dbReference type="ARBA" id="ARBA00004609"/>
    </source>
</evidence>
<dbReference type="KEGG" id="nvi:100116876"/>
<dbReference type="GO" id="GO:0070006">
    <property type="term" value="F:metalloaminopeptidase activity"/>
    <property type="evidence" value="ECO:0007669"/>
    <property type="project" value="TreeGrafter"/>
</dbReference>
<dbReference type="PANTHER" id="PTHR11533:SF294">
    <property type="entry name" value="THYROTROPIN-RELEASING HORMONE-DEGRADING ECTOENZYME"/>
    <property type="match status" value="1"/>
</dbReference>
<name>A0A7M7Q4H0_NASVI</name>
<evidence type="ECO:0000256" key="14">
    <source>
        <dbReference type="ARBA" id="ARBA00023157"/>
    </source>
</evidence>
<feature type="domain" description="Peptidase M1 membrane alanine aminopeptidase" evidence="21">
    <location>
        <begin position="281"/>
        <end position="488"/>
    </location>
</feature>
<keyword evidence="13" id="KW-0472">Membrane</keyword>
<dbReference type="Proteomes" id="UP000002358">
    <property type="component" value="Unassembled WGS sequence"/>
</dbReference>
<dbReference type="OrthoDB" id="10031169at2759"/>
<dbReference type="InterPro" id="IPR024571">
    <property type="entry name" value="ERAP1-like_C_dom"/>
</dbReference>
<dbReference type="PRINTS" id="PR00756">
    <property type="entry name" value="ALADIPTASE"/>
</dbReference>
<dbReference type="GO" id="GO:0005886">
    <property type="term" value="C:plasma membrane"/>
    <property type="evidence" value="ECO:0007669"/>
    <property type="project" value="UniProtKB-SubCell"/>
</dbReference>
<keyword evidence="10 20" id="KW-0378">Hydrolase</keyword>
<evidence type="ECO:0000256" key="5">
    <source>
        <dbReference type="ARBA" id="ARBA00022475"/>
    </source>
</evidence>
<dbReference type="GeneID" id="100116876"/>
<dbReference type="Gene3D" id="2.60.40.1910">
    <property type="match status" value="1"/>
</dbReference>
<dbReference type="CDD" id="cd09601">
    <property type="entry name" value="M1_APN-Q_like"/>
    <property type="match status" value="1"/>
</dbReference>
<evidence type="ECO:0000313" key="24">
    <source>
        <dbReference type="EnsemblMetazoa" id="XP_031781511"/>
    </source>
</evidence>
<evidence type="ECO:0000256" key="6">
    <source>
        <dbReference type="ARBA" id="ARBA00022622"/>
    </source>
</evidence>
<dbReference type="Pfam" id="PF01433">
    <property type="entry name" value="Peptidase_M1"/>
    <property type="match status" value="1"/>
</dbReference>
<dbReference type="InterPro" id="IPR050344">
    <property type="entry name" value="Peptidase_M1_aminopeptidases"/>
</dbReference>
<accession>A0A7M7Q4H0</accession>
<keyword evidence="4 20" id="KW-0031">Aminopeptidase</keyword>
<organism evidence="24 25">
    <name type="scientific">Nasonia vitripennis</name>
    <name type="common">Parasitic wasp</name>
    <dbReference type="NCBI Taxonomy" id="7425"/>
    <lineage>
        <taxon>Eukaryota</taxon>
        <taxon>Metazoa</taxon>
        <taxon>Ecdysozoa</taxon>
        <taxon>Arthropoda</taxon>
        <taxon>Hexapoda</taxon>
        <taxon>Insecta</taxon>
        <taxon>Pterygota</taxon>
        <taxon>Neoptera</taxon>
        <taxon>Endopterygota</taxon>
        <taxon>Hymenoptera</taxon>
        <taxon>Apocrita</taxon>
        <taxon>Proctotrupomorpha</taxon>
        <taxon>Chalcidoidea</taxon>
        <taxon>Pteromalidae</taxon>
        <taxon>Pteromalinae</taxon>
        <taxon>Nasonia</taxon>
    </lineage>
</organism>
<evidence type="ECO:0000313" key="25">
    <source>
        <dbReference type="Proteomes" id="UP000002358"/>
    </source>
</evidence>
<evidence type="ECO:0000256" key="4">
    <source>
        <dbReference type="ARBA" id="ARBA00022438"/>
    </source>
</evidence>
<evidence type="ECO:0000259" key="23">
    <source>
        <dbReference type="Pfam" id="PF17900"/>
    </source>
</evidence>
<dbReference type="Gene3D" id="1.25.50.20">
    <property type="match status" value="1"/>
</dbReference>
<feature type="binding site" evidence="18">
    <location>
        <position position="376"/>
    </location>
    <ligand>
        <name>Zn(2+)</name>
        <dbReference type="ChEBI" id="CHEBI:29105"/>
        <note>catalytic</note>
    </ligand>
</feature>
<dbReference type="InterPro" id="IPR014782">
    <property type="entry name" value="Peptidase_M1_dom"/>
</dbReference>
<dbReference type="SMR" id="A0A7M7Q4H0"/>
<dbReference type="FunFam" id="1.25.50.20:FF:000001">
    <property type="entry name" value="Aminopeptidase"/>
    <property type="match status" value="1"/>
</dbReference>
<feature type="domain" description="ERAP1-like C-terminal" evidence="22">
    <location>
        <begin position="583"/>
        <end position="887"/>
    </location>
</feature>
<evidence type="ECO:0000256" key="19">
    <source>
        <dbReference type="PIRSR" id="PIRSR634016-4"/>
    </source>
</evidence>
<dbReference type="GO" id="GO:0042277">
    <property type="term" value="F:peptide binding"/>
    <property type="evidence" value="ECO:0007669"/>
    <property type="project" value="TreeGrafter"/>
</dbReference>
<evidence type="ECO:0000256" key="11">
    <source>
        <dbReference type="ARBA" id="ARBA00022833"/>
    </source>
</evidence>
<dbReference type="InterPro" id="IPR001930">
    <property type="entry name" value="Peptidase_M1"/>
</dbReference>
<keyword evidence="16" id="KW-0449">Lipoprotein</keyword>
<evidence type="ECO:0000256" key="13">
    <source>
        <dbReference type="ARBA" id="ARBA00023136"/>
    </source>
</evidence>
<comment type="cofactor">
    <cofactor evidence="18 20">
        <name>Zn(2+)</name>
        <dbReference type="ChEBI" id="CHEBI:29105"/>
    </cofactor>
    <text evidence="18 20">Binds 1 zinc ion per subunit.</text>
</comment>
<keyword evidence="7 20" id="KW-0645">Protease</keyword>
<protein>
    <recommendedName>
        <fullName evidence="20">Aminopeptidase</fullName>
        <ecNumber evidence="20">3.4.11.-</ecNumber>
    </recommendedName>
</protein>
<evidence type="ECO:0000256" key="16">
    <source>
        <dbReference type="ARBA" id="ARBA00023288"/>
    </source>
</evidence>
<dbReference type="EC" id="3.4.11.-" evidence="20"/>
<feature type="site" description="Transition state stabilizer" evidence="19">
    <location>
        <position position="439"/>
    </location>
</feature>
<dbReference type="GO" id="GO:0006508">
    <property type="term" value="P:proteolysis"/>
    <property type="evidence" value="ECO:0007669"/>
    <property type="project" value="UniProtKB-KW"/>
</dbReference>
<dbReference type="GO" id="GO:0016285">
    <property type="term" value="F:alanyl aminopeptidase activity"/>
    <property type="evidence" value="ECO:0007669"/>
    <property type="project" value="UniProtKB-EC"/>
</dbReference>
<dbReference type="InParanoid" id="A0A7M7Q4H0"/>
<dbReference type="GO" id="GO:0043171">
    <property type="term" value="P:peptide catabolic process"/>
    <property type="evidence" value="ECO:0007669"/>
    <property type="project" value="TreeGrafter"/>
</dbReference>
<sequence length="929" mass="106638">MMWRKMKRMWKTYGRIVILAILFTTAYSKKHDEDTATANSKSGSSTENTTDYRLSGDVVPLEYFIHLKPNISLTNSTFTGTVGIPAIVKKTTSEIVLHAEAIEIDNVSVFCINKRTGASKKLNVLNVTKIEQYQFLNIRIHSLIARGTHIRIEMSYNGPIYDNVSLGLFKSAYKVKNETRYMLATHVAPTIARMVFPCFDEPSFKAFFHLSVDVPQNYNAISNMPVKRITNKRTFEFERTPPMSTYLFALVVSEFQSLSNNNGSHVFKAWSNPDRVDQLSYPLSVLTKAIEFFETHLKVPYALPKLDIVAIPDYIAVAMENWGLCHYRESWMLYDPEVTSITRKRIIRNAVTHELSHQWFGNLVTPQRWDVLWLSEAFGAYFESHAYEDALAPWNLDGQFVVNEMQPSFEGDAKLSTPSVVRPVYSSDEIIAIFDEVVYIKGASLVRMLEKVLGQEMFYGALRRYLVNNKFSSGTPEKMHCAIEEELKYNNYKLGTTAAELLSSWTLQPGFPVVDVHFTGDVATLKQKRFLIKSTENTTEESTWVIPINWATKSHPDFSDTTKINWLTKNQTTVRINNASKDWVVINIQRTGYYRVNYGVKMWKRIIKALKSTDYQTIHEINRASVIDDLFNLARVGAVEYDLVLSGTQYLAQETNFIPWQAALKGFNYLKKRLTGHPEIYNQFKSHVLSLIEPIYQKLGFDDIKGESLLDAHLRELILQWSCTLDNNKCVNESLNRFQKLQQNSSYRVPPNQQSIVYCMAVKHGSSRIWDYLWQKFEKSNSGAEQLTILSALACSENPTDLERLLLKAIDLNSGIRKHDIDNVFEYIIEASTIGVQAAMDFIGNHYTELQEYITDESSAFIALDKIAGYLPTEDLVKKFDKFIQYNKEKLVNIIEEVQGFLENSIYELNWYKKYAPKISKPLTNIQSS</sequence>
<proteinExistence type="inferred from homology"/>
<dbReference type="InterPro" id="IPR042097">
    <property type="entry name" value="Aminopeptidase_N-like_N_sf"/>
</dbReference>
<comment type="subcellular location">
    <subcellularLocation>
        <location evidence="2">Cell membrane</location>
        <topology evidence="2">Lipid-anchor</topology>
        <topology evidence="2">GPI-anchor</topology>
    </subcellularLocation>
</comment>